<protein>
    <submittedName>
        <fullName evidence="2">Acyl-CoA acyltransferase</fullName>
    </submittedName>
</protein>
<dbReference type="PROSITE" id="PS51186">
    <property type="entry name" value="GNAT"/>
    <property type="match status" value="1"/>
</dbReference>
<sequence>MEKQSTTDTRVRCRPIGDADIEAVADLLARGFAPRPRAYFLDGLRRQAGRAVPDGLPRYGYLLETGGVPVGAVLLIFTDRSGEAGPRCNIASWYVDPPYRGHAAMLSSMALRNKQATYLNVTPAPSTWPILEAQGYRRYCSGLFAAVPLLSLNGAGRRVETVAAGTTAVAGLDEAEARLLGDHAGYGCLSLVVRGPDGPSPFVFLPFRMRSGRIPLPVMQLAYCRSVEDFVAAAAPLGRALALRGRFAVLIDAVGPVPGLAGIYTERRGRKYVKGPGEARLADLTDTELVIFGP</sequence>
<reference evidence="2 3" key="2">
    <citation type="submission" date="2015-10" db="EMBL/GenBank/DDBJ databases">
        <title>Draft Genome Sequence of Prosthecomicrobium hirschii ATCC 27832.</title>
        <authorList>
            <person name="Daniel J."/>
            <person name="Givan S.A."/>
            <person name="Brun Y.V."/>
            <person name="Brown P.J."/>
        </authorList>
    </citation>
    <scope>NUCLEOTIDE SEQUENCE [LARGE SCALE GENOMIC DNA]</scope>
    <source>
        <strain evidence="2 3">16</strain>
    </source>
</reference>
<keyword evidence="2" id="KW-0808">Transferase</keyword>
<keyword evidence="3" id="KW-1185">Reference proteome</keyword>
<feature type="domain" description="N-acetyltransferase" evidence="1">
    <location>
        <begin position="11"/>
        <end position="178"/>
    </location>
</feature>
<evidence type="ECO:0000313" key="3">
    <source>
        <dbReference type="Proteomes" id="UP000048984"/>
    </source>
</evidence>
<name>A0A0N8GEH1_9HYPH</name>
<dbReference type="EMBL" id="LJYW01000001">
    <property type="protein sequence ID" value="KPL51505.1"/>
    <property type="molecule type" value="Genomic_DNA"/>
</dbReference>
<dbReference type="InterPro" id="IPR016181">
    <property type="entry name" value="Acyl_CoA_acyltransferase"/>
</dbReference>
<evidence type="ECO:0000259" key="1">
    <source>
        <dbReference type="PROSITE" id="PS51186"/>
    </source>
</evidence>
<evidence type="ECO:0000313" key="2">
    <source>
        <dbReference type="EMBL" id="KPL51505.1"/>
    </source>
</evidence>
<proteinExistence type="predicted"/>
<organism evidence="2 3">
    <name type="scientific">Prosthecodimorpha hirschii</name>
    <dbReference type="NCBI Taxonomy" id="665126"/>
    <lineage>
        <taxon>Bacteria</taxon>
        <taxon>Pseudomonadati</taxon>
        <taxon>Pseudomonadota</taxon>
        <taxon>Alphaproteobacteria</taxon>
        <taxon>Hyphomicrobiales</taxon>
        <taxon>Ancalomicrobiaceae</taxon>
        <taxon>Prosthecodimorpha</taxon>
    </lineage>
</organism>
<dbReference type="GO" id="GO:0016747">
    <property type="term" value="F:acyltransferase activity, transferring groups other than amino-acyl groups"/>
    <property type="evidence" value="ECO:0007669"/>
    <property type="project" value="InterPro"/>
</dbReference>
<accession>A0A0N8GEH1</accession>
<dbReference type="AlphaFoldDB" id="A0A0N8GEH1"/>
<dbReference type="Gene3D" id="3.40.630.30">
    <property type="match status" value="1"/>
</dbReference>
<dbReference type="RefSeq" id="WP_054357667.1">
    <property type="nucleotide sequence ID" value="NZ_LJYW01000001.1"/>
</dbReference>
<comment type="caution">
    <text evidence="2">The sequence shown here is derived from an EMBL/GenBank/DDBJ whole genome shotgun (WGS) entry which is preliminary data.</text>
</comment>
<dbReference type="Proteomes" id="UP000048984">
    <property type="component" value="Unassembled WGS sequence"/>
</dbReference>
<keyword evidence="2" id="KW-0012">Acyltransferase</keyword>
<dbReference type="STRING" id="665126.ABB55_04035"/>
<gene>
    <name evidence="2" type="ORF">ABB55_04035</name>
</gene>
<reference evidence="2 3" key="1">
    <citation type="submission" date="2015-09" db="EMBL/GenBank/DDBJ databases">
        <authorList>
            <consortium name="Swine Surveillance"/>
        </authorList>
    </citation>
    <scope>NUCLEOTIDE SEQUENCE [LARGE SCALE GENOMIC DNA]</scope>
    <source>
        <strain evidence="2 3">16</strain>
    </source>
</reference>
<dbReference type="SUPFAM" id="SSF55729">
    <property type="entry name" value="Acyl-CoA N-acyltransferases (Nat)"/>
    <property type="match status" value="1"/>
</dbReference>
<dbReference type="InterPro" id="IPR000182">
    <property type="entry name" value="GNAT_dom"/>
</dbReference>